<dbReference type="GO" id="GO:0032196">
    <property type="term" value="P:transposition"/>
    <property type="evidence" value="ECO:0007669"/>
    <property type="project" value="UniProtKB-KW"/>
</dbReference>
<feature type="domain" description="Integrase catalytic" evidence="9">
    <location>
        <begin position="313"/>
        <end position="438"/>
    </location>
</feature>
<dbReference type="InterPro" id="IPR012337">
    <property type="entry name" value="RNaseH-like_sf"/>
</dbReference>
<dbReference type="SUPFAM" id="SSF53098">
    <property type="entry name" value="Ribonuclease H-like"/>
    <property type="match status" value="1"/>
</dbReference>
<evidence type="ECO:0000256" key="8">
    <source>
        <dbReference type="ARBA" id="ARBA00049244"/>
    </source>
</evidence>
<dbReference type="Gene3D" id="3.30.420.10">
    <property type="entry name" value="Ribonuclease H-like superfamily/Ribonuclease H"/>
    <property type="match status" value="1"/>
</dbReference>
<evidence type="ECO:0000256" key="7">
    <source>
        <dbReference type="ARBA" id="ARBA00048173"/>
    </source>
</evidence>
<dbReference type="InterPro" id="IPR013103">
    <property type="entry name" value="RVT_2"/>
</dbReference>
<dbReference type="PANTHER" id="PTHR42648">
    <property type="entry name" value="TRANSPOSASE, PUTATIVE-RELATED"/>
    <property type="match status" value="1"/>
</dbReference>
<evidence type="ECO:0000256" key="5">
    <source>
        <dbReference type="ARBA" id="ARBA00022801"/>
    </source>
</evidence>
<dbReference type="GO" id="GO:0008270">
    <property type="term" value="F:zinc ion binding"/>
    <property type="evidence" value="ECO:0007669"/>
    <property type="project" value="InterPro"/>
</dbReference>
<keyword evidence="1" id="KW-0815">Transposition</keyword>
<proteinExistence type="predicted"/>
<dbReference type="InterPro" id="IPR036397">
    <property type="entry name" value="RNaseH_sf"/>
</dbReference>
<keyword evidence="5" id="KW-0378">Hydrolase</keyword>
<dbReference type="InterPro" id="IPR001584">
    <property type="entry name" value="Integrase_cat-core"/>
</dbReference>
<dbReference type="EMBL" id="AVOT02000707">
    <property type="protein sequence ID" value="MBW0464130.1"/>
    <property type="molecule type" value="Genomic_DNA"/>
</dbReference>
<dbReference type="InterPro" id="IPR036875">
    <property type="entry name" value="Znf_CCHC_sf"/>
</dbReference>
<comment type="catalytic activity">
    <reaction evidence="7">
        <text>DNA(n) + a 2'-deoxyribonucleoside 5'-triphosphate = DNA(n+1) + diphosphate</text>
        <dbReference type="Rhea" id="RHEA:22508"/>
        <dbReference type="Rhea" id="RHEA-COMP:17339"/>
        <dbReference type="Rhea" id="RHEA-COMP:17340"/>
        <dbReference type="ChEBI" id="CHEBI:33019"/>
        <dbReference type="ChEBI" id="CHEBI:61560"/>
        <dbReference type="ChEBI" id="CHEBI:173112"/>
        <dbReference type="EC" id="2.7.7.49"/>
    </reaction>
</comment>
<dbReference type="GO" id="GO:0003723">
    <property type="term" value="F:RNA binding"/>
    <property type="evidence" value="ECO:0007669"/>
    <property type="project" value="UniProtKB-KW"/>
</dbReference>
<dbReference type="GO" id="GO:0003964">
    <property type="term" value="F:RNA-directed DNA polymerase activity"/>
    <property type="evidence" value="ECO:0007669"/>
    <property type="project" value="UniProtKB-EC"/>
</dbReference>
<evidence type="ECO:0000256" key="2">
    <source>
        <dbReference type="ARBA" id="ARBA00022664"/>
    </source>
</evidence>
<evidence type="ECO:0000259" key="9">
    <source>
        <dbReference type="PROSITE" id="PS50994"/>
    </source>
</evidence>
<gene>
    <name evidence="10" type="ORF">O181_003845</name>
</gene>
<organism evidence="10 11">
    <name type="scientific">Austropuccinia psidii MF-1</name>
    <dbReference type="NCBI Taxonomy" id="1389203"/>
    <lineage>
        <taxon>Eukaryota</taxon>
        <taxon>Fungi</taxon>
        <taxon>Dikarya</taxon>
        <taxon>Basidiomycota</taxon>
        <taxon>Pucciniomycotina</taxon>
        <taxon>Pucciniomycetes</taxon>
        <taxon>Pucciniales</taxon>
        <taxon>Sphaerophragmiaceae</taxon>
        <taxon>Austropuccinia</taxon>
    </lineage>
</organism>
<comment type="caution">
    <text evidence="10">The sequence shown here is derived from an EMBL/GenBank/DDBJ whole genome shotgun (WGS) entry which is preliminary data.</text>
</comment>
<sequence>MNLVNDLINAPEASENLNKAFAATKSTVSNLKSAIGSTWTDEAISVIFFHLRNKKHFHQISTALDSKMSLEAKSGSVPPQHFRHQLTAQKIKQPSSRISISQQSESWAQYHLSPRFPCLHCYEWGHWVQDCQQKKAGLPAIEDPRKNNPSAVLNKSSTFSHPCIAEVEIDKGEPLLASIQEAPGDTSLVLLDSGATHHVTGNATLFTEYQKVNLTLSVASAKQYPVVGKGIINLACPSVNLRLTEVLHCPGIPGTVLSIGKFVRNDGEVKFEDGLFKLIQNSCTHYSSLKGDRWFLCLGDRTVRQMKHLQSAKGLPPQLMTNNEQLRQSCSLAKSKHSPLRTESRQIVNAPGDVVVTDLMGPFPISMDKKVYALLIQDHYSSLTTFYPLRAKSDNGGKFLSQHLKELLNSKGIIHEQTIPYEHHQAGEIERTKRKIAETACSINVKEDVYVRPPPGMHLKDRMVLKLRQAGRCWWKHLSSILRDIVFVPNQEDQSLYMYRVGSDVAMMWVHFDNWVLTASRIEVMDCLKGDLQARLQLKWENGIHIIVGVEETCNGGTFSFPQLALIDKVCGLKPSKITAAEPLPDMDLKSNPATSIDQEYLSHIKMLLYLAQATRPDIMFLVNYLAIFSMGMTSRHWEALEHLINYLRGMGDMKLNIVADNGEAGLKIFVDANWGGGGL</sequence>
<dbReference type="InterPro" id="IPR039537">
    <property type="entry name" value="Retrotran_Ty1/copia-like"/>
</dbReference>
<keyword evidence="6" id="KW-0694">RNA-binding</keyword>
<keyword evidence="4" id="KW-0479">Metal-binding</keyword>
<evidence type="ECO:0000313" key="10">
    <source>
        <dbReference type="EMBL" id="MBW0464130.1"/>
    </source>
</evidence>
<reference evidence="10" key="1">
    <citation type="submission" date="2021-03" db="EMBL/GenBank/DDBJ databases">
        <title>Draft genome sequence of rust myrtle Austropuccinia psidii MF-1, a brazilian biotype.</title>
        <authorList>
            <person name="Quecine M.C."/>
            <person name="Pachon D.M.R."/>
            <person name="Bonatelli M.L."/>
            <person name="Correr F.H."/>
            <person name="Franceschini L.M."/>
            <person name="Leite T.F."/>
            <person name="Margarido G.R.A."/>
            <person name="Almeida C.A."/>
            <person name="Ferrarezi J.A."/>
            <person name="Labate C.A."/>
        </authorList>
    </citation>
    <scope>NUCLEOTIDE SEQUENCE</scope>
    <source>
        <strain evidence="10">MF-1</strain>
    </source>
</reference>
<dbReference type="GO" id="GO:0015074">
    <property type="term" value="P:DNA integration"/>
    <property type="evidence" value="ECO:0007669"/>
    <property type="project" value="InterPro"/>
</dbReference>
<dbReference type="GO" id="GO:0008233">
    <property type="term" value="F:peptidase activity"/>
    <property type="evidence" value="ECO:0007669"/>
    <property type="project" value="UniProtKB-KW"/>
</dbReference>
<dbReference type="PROSITE" id="PS50994">
    <property type="entry name" value="INTEGRASE"/>
    <property type="match status" value="1"/>
</dbReference>
<dbReference type="SUPFAM" id="SSF57756">
    <property type="entry name" value="Retrovirus zinc finger-like domains"/>
    <property type="match status" value="1"/>
</dbReference>
<dbReference type="Proteomes" id="UP000765509">
    <property type="component" value="Unassembled WGS sequence"/>
</dbReference>
<dbReference type="GO" id="GO:0006397">
    <property type="term" value="P:mRNA processing"/>
    <property type="evidence" value="ECO:0007669"/>
    <property type="project" value="UniProtKB-KW"/>
</dbReference>
<dbReference type="InterPro" id="IPR054722">
    <property type="entry name" value="PolX-like_BBD"/>
</dbReference>
<protein>
    <recommendedName>
        <fullName evidence="9">Integrase catalytic domain-containing protein</fullName>
    </recommendedName>
</protein>
<keyword evidence="3" id="KW-0645">Protease</keyword>
<dbReference type="GO" id="GO:0005634">
    <property type="term" value="C:nucleus"/>
    <property type="evidence" value="ECO:0007669"/>
    <property type="project" value="UniProtKB-ARBA"/>
</dbReference>
<dbReference type="Pfam" id="PF22936">
    <property type="entry name" value="Pol_BBD"/>
    <property type="match status" value="1"/>
</dbReference>
<keyword evidence="11" id="KW-1185">Reference proteome</keyword>
<evidence type="ECO:0000256" key="1">
    <source>
        <dbReference type="ARBA" id="ARBA00022578"/>
    </source>
</evidence>
<evidence type="ECO:0000313" key="11">
    <source>
        <dbReference type="Proteomes" id="UP000765509"/>
    </source>
</evidence>
<dbReference type="AlphaFoldDB" id="A0A9Q3BFT4"/>
<dbReference type="PANTHER" id="PTHR42648:SF24">
    <property type="entry name" value="INTEGRASE CATALYTIC DOMAIN-CONTAINING PROTEIN"/>
    <property type="match status" value="1"/>
</dbReference>
<dbReference type="Pfam" id="PF07727">
    <property type="entry name" value="RVT_2"/>
    <property type="match status" value="1"/>
</dbReference>
<evidence type="ECO:0000256" key="3">
    <source>
        <dbReference type="ARBA" id="ARBA00022670"/>
    </source>
</evidence>
<name>A0A9Q3BFT4_9BASI</name>
<keyword evidence="2" id="KW-0507">mRNA processing</keyword>
<accession>A0A9Q3BFT4</accession>
<dbReference type="GO" id="GO:0003887">
    <property type="term" value="F:DNA-directed DNA polymerase activity"/>
    <property type="evidence" value="ECO:0007669"/>
    <property type="project" value="UniProtKB-EC"/>
</dbReference>
<evidence type="ECO:0000256" key="6">
    <source>
        <dbReference type="ARBA" id="ARBA00022884"/>
    </source>
</evidence>
<comment type="catalytic activity">
    <reaction evidence="8">
        <text>DNA(n) + a 2'-deoxyribonucleoside 5'-triphosphate = DNA(n+1) + diphosphate</text>
        <dbReference type="Rhea" id="RHEA:22508"/>
        <dbReference type="Rhea" id="RHEA-COMP:17339"/>
        <dbReference type="Rhea" id="RHEA-COMP:17340"/>
        <dbReference type="ChEBI" id="CHEBI:33019"/>
        <dbReference type="ChEBI" id="CHEBI:61560"/>
        <dbReference type="ChEBI" id="CHEBI:173112"/>
        <dbReference type="EC" id="2.7.7.7"/>
    </reaction>
</comment>
<evidence type="ECO:0000256" key="4">
    <source>
        <dbReference type="ARBA" id="ARBA00022723"/>
    </source>
</evidence>
<dbReference type="GO" id="GO:0006508">
    <property type="term" value="P:proteolysis"/>
    <property type="evidence" value="ECO:0007669"/>
    <property type="project" value="UniProtKB-KW"/>
</dbReference>